<reference evidence="2 3" key="1">
    <citation type="submission" date="2016-10" db="EMBL/GenBank/DDBJ databases">
        <authorList>
            <person name="de Groot N.N."/>
        </authorList>
    </citation>
    <scope>NUCLEOTIDE SEQUENCE [LARGE SCALE GENOMIC DNA]</scope>
    <source>
        <strain evidence="2 3">ATCC 700224</strain>
    </source>
</reference>
<dbReference type="Pfam" id="PF05071">
    <property type="entry name" value="NDUFA12"/>
    <property type="match status" value="1"/>
</dbReference>
<feature type="region of interest" description="Disordered" evidence="1">
    <location>
        <begin position="72"/>
        <end position="112"/>
    </location>
</feature>
<dbReference type="PANTHER" id="PTHR12910:SF2">
    <property type="entry name" value="NADH DEHYDROGENASE [UBIQUINONE] 1 ALPHA SUBCOMPLEX SUBUNIT 12"/>
    <property type="match status" value="1"/>
</dbReference>
<evidence type="ECO:0000313" key="2">
    <source>
        <dbReference type="EMBL" id="SDE76106.1"/>
    </source>
</evidence>
<dbReference type="GO" id="GO:0045271">
    <property type="term" value="C:respiratory chain complex I"/>
    <property type="evidence" value="ECO:0007669"/>
    <property type="project" value="InterPro"/>
</dbReference>
<evidence type="ECO:0000313" key="3">
    <source>
        <dbReference type="Proteomes" id="UP000199412"/>
    </source>
</evidence>
<accession>A0A1G7FJM0</accession>
<dbReference type="AlphaFoldDB" id="A0A1G7FJM0"/>
<dbReference type="PANTHER" id="PTHR12910">
    <property type="entry name" value="NADH-UBIQUINONE OXIDOREDUCTASE SUBUNIT B17.2"/>
    <property type="match status" value="1"/>
</dbReference>
<gene>
    <name evidence="2" type="ORF">SAMN05421720_111101</name>
</gene>
<protein>
    <submittedName>
        <fullName evidence="2">NADH:ubiquinone oxidoreductase subunit</fullName>
    </submittedName>
</protein>
<sequence length="112" mass="12542">MPFGLSLKGRRVGADTFGNVYFEERGRPKGRRPKRWVAYNGVPEPSKVPAEWHAWLHHTVDAPLEVTDRPWAKPHVPNLSGTPAAYVPTGDERRGGRRRPASGDYEAWTPGT</sequence>
<dbReference type="InterPro" id="IPR007763">
    <property type="entry name" value="NDUFA12"/>
</dbReference>
<dbReference type="GO" id="GO:0006979">
    <property type="term" value="P:response to oxidative stress"/>
    <property type="evidence" value="ECO:0007669"/>
    <property type="project" value="TreeGrafter"/>
</dbReference>
<dbReference type="RefSeq" id="WP_176793753.1">
    <property type="nucleotide sequence ID" value="NZ_FNAP01000011.1"/>
</dbReference>
<name>A0A1G7FJM0_9PROT</name>
<dbReference type="Proteomes" id="UP000199412">
    <property type="component" value="Unassembled WGS sequence"/>
</dbReference>
<evidence type="ECO:0000256" key="1">
    <source>
        <dbReference type="SAM" id="MobiDB-lite"/>
    </source>
</evidence>
<keyword evidence="2" id="KW-0830">Ubiquinone</keyword>
<dbReference type="NCBIfam" id="NF006040">
    <property type="entry name" value="PRK08183.1"/>
    <property type="match status" value="1"/>
</dbReference>
<dbReference type="EMBL" id="FNAP01000011">
    <property type="protein sequence ID" value="SDE76106.1"/>
    <property type="molecule type" value="Genomic_DNA"/>
</dbReference>
<keyword evidence="3" id="KW-1185">Reference proteome</keyword>
<proteinExistence type="predicted"/>
<dbReference type="STRING" id="69960.SAMN05421720_111101"/>
<organism evidence="2 3">
    <name type="scientific">Rhodospira trueperi</name>
    <dbReference type="NCBI Taxonomy" id="69960"/>
    <lineage>
        <taxon>Bacteria</taxon>
        <taxon>Pseudomonadati</taxon>
        <taxon>Pseudomonadota</taxon>
        <taxon>Alphaproteobacteria</taxon>
        <taxon>Rhodospirillales</taxon>
        <taxon>Rhodospirillaceae</taxon>
        <taxon>Rhodospira</taxon>
    </lineage>
</organism>